<keyword evidence="3" id="KW-1185">Reference proteome</keyword>
<evidence type="ECO:0000256" key="1">
    <source>
        <dbReference type="SAM" id="Phobius"/>
    </source>
</evidence>
<evidence type="ECO:0000313" key="2">
    <source>
        <dbReference type="EMBL" id="GFQ67215.1"/>
    </source>
</evidence>
<dbReference type="OrthoDB" id="6429165at2759"/>
<proteinExistence type="predicted"/>
<dbReference type="EMBL" id="BMAO01000491">
    <property type="protein sequence ID" value="GFQ67215.1"/>
    <property type="molecule type" value="Genomic_DNA"/>
</dbReference>
<protein>
    <submittedName>
        <fullName evidence="2">Uncharacterized protein</fullName>
    </submittedName>
</protein>
<gene>
    <name evidence="2" type="primary">NCL1_54616</name>
    <name evidence="2" type="ORF">TNCT_607321</name>
</gene>
<keyword evidence="1" id="KW-0472">Membrane</keyword>
<accession>A0A8X6HXT5</accession>
<reference evidence="2" key="1">
    <citation type="submission" date="2020-07" db="EMBL/GenBank/DDBJ databases">
        <title>Multicomponent nature underlies the extraordinary mechanical properties of spider dragline silk.</title>
        <authorList>
            <person name="Kono N."/>
            <person name="Nakamura H."/>
            <person name="Mori M."/>
            <person name="Yoshida Y."/>
            <person name="Ohtoshi R."/>
            <person name="Malay A.D."/>
            <person name="Moran D.A.P."/>
            <person name="Tomita M."/>
            <person name="Numata K."/>
            <person name="Arakawa K."/>
        </authorList>
    </citation>
    <scope>NUCLEOTIDE SEQUENCE</scope>
</reference>
<organism evidence="2 3">
    <name type="scientific">Trichonephila clavata</name>
    <name type="common">Joro spider</name>
    <name type="synonym">Nephila clavata</name>
    <dbReference type="NCBI Taxonomy" id="2740835"/>
    <lineage>
        <taxon>Eukaryota</taxon>
        <taxon>Metazoa</taxon>
        <taxon>Ecdysozoa</taxon>
        <taxon>Arthropoda</taxon>
        <taxon>Chelicerata</taxon>
        <taxon>Arachnida</taxon>
        <taxon>Araneae</taxon>
        <taxon>Araneomorphae</taxon>
        <taxon>Entelegynae</taxon>
        <taxon>Araneoidea</taxon>
        <taxon>Nephilidae</taxon>
        <taxon>Trichonephila</taxon>
    </lineage>
</organism>
<name>A0A8X6HXT5_TRICU</name>
<keyword evidence="1" id="KW-1133">Transmembrane helix</keyword>
<feature type="transmembrane region" description="Helical" evidence="1">
    <location>
        <begin position="33"/>
        <end position="56"/>
    </location>
</feature>
<feature type="transmembrane region" description="Helical" evidence="1">
    <location>
        <begin position="7"/>
        <end position="27"/>
    </location>
</feature>
<comment type="caution">
    <text evidence="2">The sequence shown here is derived from an EMBL/GenBank/DDBJ whole genome shotgun (WGS) entry which is preliminary data.</text>
</comment>
<evidence type="ECO:0000313" key="3">
    <source>
        <dbReference type="Proteomes" id="UP000887116"/>
    </source>
</evidence>
<sequence length="96" mass="10731">MQTLDDLSIISTGLFFIILGISLMAYGCQALVYLNYVGATMILFGCLAVAFGVYLCRTVHSTKEYFLKYPESTSLNLEWISLPIIEQPHSFKVVVV</sequence>
<keyword evidence="1" id="KW-0812">Transmembrane</keyword>
<dbReference type="Proteomes" id="UP000887116">
    <property type="component" value="Unassembled WGS sequence"/>
</dbReference>
<dbReference type="AlphaFoldDB" id="A0A8X6HXT5"/>